<comment type="caution">
    <text evidence="6">The sequence shown here is derived from an EMBL/GenBank/DDBJ whole genome shotgun (WGS) entry which is preliminary data.</text>
</comment>
<accession>A0A7C3DTD9</accession>
<reference evidence="6" key="1">
    <citation type="journal article" date="2020" name="mSystems">
        <title>Genome- and Community-Level Interaction Insights into Carbon Utilization and Element Cycling Functions of Hydrothermarchaeota in Hydrothermal Sediment.</title>
        <authorList>
            <person name="Zhou Z."/>
            <person name="Liu Y."/>
            <person name="Xu W."/>
            <person name="Pan J."/>
            <person name="Luo Z.H."/>
            <person name="Li M."/>
        </authorList>
    </citation>
    <scope>NUCLEOTIDE SEQUENCE [LARGE SCALE GENOMIC DNA]</scope>
    <source>
        <strain evidence="6">SpSt-524</strain>
    </source>
</reference>
<dbReference type="Pfam" id="PF00394">
    <property type="entry name" value="Cu-oxidase"/>
    <property type="match status" value="1"/>
</dbReference>
<dbReference type="PROSITE" id="PS00080">
    <property type="entry name" value="MULTICOPPER_OXIDASE2"/>
    <property type="match status" value="1"/>
</dbReference>
<dbReference type="EMBL" id="DSWI01000012">
    <property type="protein sequence ID" value="HFG20233.1"/>
    <property type="molecule type" value="Genomic_DNA"/>
</dbReference>
<evidence type="ECO:0000256" key="1">
    <source>
        <dbReference type="ARBA" id="ARBA00022723"/>
    </source>
</evidence>
<gene>
    <name evidence="6" type="ORF">ENS82_05850</name>
</gene>
<evidence type="ECO:0000259" key="4">
    <source>
        <dbReference type="Pfam" id="PF07731"/>
    </source>
</evidence>
<keyword evidence="2" id="KW-0560">Oxidoreductase</keyword>
<dbReference type="CDD" id="cd13853">
    <property type="entry name" value="CuRO_1_Tth-MCO_like"/>
    <property type="match status" value="1"/>
</dbReference>
<dbReference type="InterPro" id="IPR001117">
    <property type="entry name" value="Cu-oxidase_2nd"/>
</dbReference>
<evidence type="ECO:0000313" key="6">
    <source>
        <dbReference type="EMBL" id="HFG20233.1"/>
    </source>
</evidence>
<dbReference type="PANTHER" id="PTHR11709">
    <property type="entry name" value="MULTI-COPPER OXIDASE"/>
    <property type="match status" value="1"/>
</dbReference>
<evidence type="ECO:0000256" key="2">
    <source>
        <dbReference type="ARBA" id="ARBA00023002"/>
    </source>
</evidence>
<feature type="domain" description="Plastocyanin-like" evidence="5">
    <location>
        <begin position="65"/>
        <end position="169"/>
    </location>
</feature>
<dbReference type="CDD" id="cd13881">
    <property type="entry name" value="CuRO_2_McoC_like"/>
    <property type="match status" value="1"/>
</dbReference>
<sequence length="499" mass="55419">MKLTRRNTIKLLGAGLGSALVGAHWSGLAQGTPAFPEPKLLPLRRLETGLVEASLAARESNLSIGGKPVTLLTYGGMPGPTLRLREGETVRLQFTNHLTQVTNLHLHGLHVSPEVDDPLVQIQPGQSRMYEFTVPKGSAGTYWYHPHIHGRVAEQLYAGLLGLIVVEGPVDAIPELREAEEHVLVLKDFAFSGSRIAPFTPMDWMNGKEGNLLTVNAVIRPTLWAQRGTLRLRILNASNARYYRLALENHPLYLIATDGGFVEKPVELREFLLAPGERAEVLIRLTQAGSFRLQALSYDRGAMMMHGGGMGMMNHQGMGGMSHGGGQSAMAMQGMMMGMGPSRLETLLTIVAPPNPKPLPLPTSLATVERLDLTKMAATRRFELGERMMQAEFFINGRMFDPGRVDVRARRGTLEVWELINKTDMDHPFHLHTYPFQVLSINGRPQPYRAWKDTVNLKKNDVVRIAIPFRDFIGTTVYHCHIVEHEDRGMMGVLQVEAE</sequence>
<dbReference type="CDD" id="cd13900">
    <property type="entry name" value="CuRO_3_Tth-MCO_like"/>
    <property type="match status" value="1"/>
</dbReference>
<name>A0A7C3DTD9_MEIRU</name>
<dbReference type="PANTHER" id="PTHR11709:SF2">
    <property type="entry name" value="MULTICOPPER OXIDASE LPR1"/>
    <property type="match status" value="1"/>
</dbReference>
<feature type="domain" description="Plastocyanin-like" evidence="4">
    <location>
        <begin position="380"/>
        <end position="497"/>
    </location>
</feature>
<dbReference type="AlphaFoldDB" id="A0A7C3DTD9"/>
<dbReference type="Gene3D" id="2.60.40.420">
    <property type="entry name" value="Cupredoxins - blue copper proteins"/>
    <property type="match status" value="3"/>
</dbReference>
<dbReference type="PROSITE" id="PS51318">
    <property type="entry name" value="TAT"/>
    <property type="match status" value="1"/>
</dbReference>
<proteinExistence type="predicted"/>
<dbReference type="InterPro" id="IPR011706">
    <property type="entry name" value="Cu-oxidase_C"/>
</dbReference>
<dbReference type="SUPFAM" id="SSF49503">
    <property type="entry name" value="Cupredoxins"/>
    <property type="match status" value="3"/>
</dbReference>
<dbReference type="InterPro" id="IPR008972">
    <property type="entry name" value="Cupredoxin"/>
</dbReference>
<keyword evidence="1" id="KW-0479">Metal-binding</keyword>
<evidence type="ECO:0000259" key="5">
    <source>
        <dbReference type="Pfam" id="PF07732"/>
    </source>
</evidence>
<dbReference type="GO" id="GO:0016491">
    <property type="term" value="F:oxidoreductase activity"/>
    <property type="evidence" value="ECO:0007669"/>
    <property type="project" value="UniProtKB-KW"/>
</dbReference>
<dbReference type="GO" id="GO:0005507">
    <property type="term" value="F:copper ion binding"/>
    <property type="evidence" value="ECO:0007669"/>
    <property type="project" value="InterPro"/>
</dbReference>
<organism evidence="6">
    <name type="scientific">Meiothermus ruber</name>
    <dbReference type="NCBI Taxonomy" id="277"/>
    <lineage>
        <taxon>Bacteria</taxon>
        <taxon>Thermotogati</taxon>
        <taxon>Deinococcota</taxon>
        <taxon>Deinococci</taxon>
        <taxon>Thermales</taxon>
        <taxon>Thermaceae</taxon>
        <taxon>Meiothermus</taxon>
    </lineage>
</organism>
<protein>
    <submittedName>
        <fullName evidence="6">Multicopper oxidase family protein</fullName>
    </submittedName>
</protein>
<dbReference type="InterPro" id="IPR011707">
    <property type="entry name" value="Cu-oxidase-like_N"/>
</dbReference>
<dbReference type="InterPro" id="IPR002355">
    <property type="entry name" value="Cu_oxidase_Cu_BS"/>
</dbReference>
<feature type="domain" description="Plastocyanin-like" evidence="3">
    <location>
        <begin position="206"/>
        <end position="295"/>
    </location>
</feature>
<evidence type="ECO:0000259" key="3">
    <source>
        <dbReference type="Pfam" id="PF00394"/>
    </source>
</evidence>
<dbReference type="InterPro" id="IPR045087">
    <property type="entry name" value="Cu-oxidase_fam"/>
</dbReference>
<dbReference type="Pfam" id="PF07732">
    <property type="entry name" value="Cu-oxidase_3"/>
    <property type="match status" value="1"/>
</dbReference>
<dbReference type="Pfam" id="PF07731">
    <property type="entry name" value="Cu-oxidase_2"/>
    <property type="match status" value="1"/>
</dbReference>
<dbReference type="InterPro" id="IPR006311">
    <property type="entry name" value="TAT_signal"/>
</dbReference>